<feature type="compositionally biased region" description="Low complexity" evidence="5">
    <location>
        <begin position="639"/>
        <end position="650"/>
    </location>
</feature>
<gene>
    <name evidence="8" type="ORF">PMEA_00034916</name>
</gene>
<keyword evidence="1" id="KW-0156">Chromatin regulator</keyword>
<evidence type="ECO:0008006" key="10">
    <source>
        <dbReference type="Google" id="ProtNLM"/>
    </source>
</evidence>
<feature type="region of interest" description="Disordered" evidence="5">
    <location>
        <begin position="1002"/>
        <end position="1053"/>
    </location>
</feature>
<dbReference type="Gene3D" id="3.30.160.60">
    <property type="entry name" value="Classic Zinc Finger"/>
    <property type="match status" value="1"/>
</dbReference>
<dbReference type="InterPro" id="IPR036388">
    <property type="entry name" value="WH-like_DNA-bd_sf"/>
</dbReference>
<dbReference type="PROSITE" id="PS00028">
    <property type="entry name" value="ZINC_FINGER_C2H2_1"/>
    <property type="match status" value="1"/>
</dbReference>
<dbReference type="InterPro" id="IPR013087">
    <property type="entry name" value="Znf_C2H2_type"/>
</dbReference>
<dbReference type="PANTHER" id="PTHR22970">
    <property type="entry name" value="AT-RICH INTERACTIVE DOMAIN-CONTAINING PROTEIN 2"/>
    <property type="match status" value="1"/>
</dbReference>
<dbReference type="SUPFAM" id="SSF46774">
    <property type="entry name" value="ARID-like"/>
    <property type="match status" value="1"/>
</dbReference>
<feature type="region of interest" description="Disordered" evidence="5">
    <location>
        <begin position="1150"/>
        <end position="1248"/>
    </location>
</feature>
<dbReference type="SMART" id="SM00355">
    <property type="entry name" value="ZnF_C2H2"/>
    <property type="match status" value="2"/>
</dbReference>
<evidence type="ECO:0000313" key="8">
    <source>
        <dbReference type="EMBL" id="CAH3104852.1"/>
    </source>
</evidence>
<feature type="compositionally biased region" description="Polar residues" evidence="5">
    <location>
        <begin position="1185"/>
        <end position="1201"/>
    </location>
</feature>
<dbReference type="InterPro" id="IPR003150">
    <property type="entry name" value="DNA-bd_RFX"/>
</dbReference>
<proteinExistence type="predicted"/>
<evidence type="ECO:0000259" key="6">
    <source>
        <dbReference type="PROSITE" id="PS51011"/>
    </source>
</evidence>
<dbReference type="GO" id="GO:0006325">
    <property type="term" value="P:chromatin organization"/>
    <property type="evidence" value="ECO:0007669"/>
    <property type="project" value="UniProtKB-KW"/>
</dbReference>
<dbReference type="InterPro" id="IPR036390">
    <property type="entry name" value="WH_DNA-bd_sf"/>
</dbReference>
<feature type="compositionally biased region" description="Polar residues" evidence="5">
    <location>
        <begin position="787"/>
        <end position="839"/>
    </location>
</feature>
<dbReference type="Gene3D" id="1.25.10.10">
    <property type="entry name" value="Leucine-rich Repeat Variant"/>
    <property type="match status" value="1"/>
</dbReference>
<feature type="region of interest" description="Disordered" evidence="5">
    <location>
        <begin position="1513"/>
        <end position="1533"/>
    </location>
</feature>
<evidence type="ECO:0000313" key="9">
    <source>
        <dbReference type="Proteomes" id="UP001159428"/>
    </source>
</evidence>
<dbReference type="InterPro" id="IPR011989">
    <property type="entry name" value="ARM-like"/>
</dbReference>
<feature type="compositionally biased region" description="Pro residues" evidence="5">
    <location>
        <begin position="1765"/>
        <end position="1787"/>
    </location>
</feature>
<dbReference type="Gene3D" id="1.10.10.10">
    <property type="entry name" value="Winged helix-like DNA-binding domain superfamily/Winged helix DNA-binding domain"/>
    <property type="match status" value="1"/>
</dbReference>
<feature type="compositionally biased region" description="Low complexity" evidence="5">
    <location>
        <begin position="870"/>
        <end position="890"/>
    </location>
</feature>
<reference evidence="8 9" key="1">
    <citation type="submission" date="2022-05" db="EMBL/GenBank/DDBJ databases">
        <authorList>
            <consortium name="Genoscope - CEA"/>
            <person name="William W."/>
        </authorList>
    </citation>
    <scope>NUCLEOTIDE SEQUENCE [LARGE SCALE GENOMIC DNA]</scope>
</reference>
<accession>A0AAU9WCH4</accession>
<protein>
    <recommendedName>
        <fullName evidence="10">ARID domain-containing protein</fullName>
    </recommendedName>
</protein>
<dbReference type="SUPFAM" id="SSF48371">
    <property type="entry name" value="ARM repeat"/>
    <property type="match status" value="1"/>
</dbReference>
<dbReference type="SUPFAM" id="SSF46785">
    <property type="entry name" value="Winged helix' DNA-binding domain"/>
    <property type="match status" value="1"/>
</dbReference>
<evidence type="ECO:0000256" key="1">
    <source>
        <dbReference type="ARBA" id="ARBA00022853"/>
    </source>
</evidence>
<comment type="caution">
    <text evidence="8">The sequence shown here is derived from an EMBL/GenBank/DDBJ whole genome shotgun (WGS) entry which is preliminary data.</text>
</comment>
<feature type="compositionally biased region" description="Polar residues" evidence="5">
    <location>
        <begin position="651"/>
        <end position="676"/>
    </location>
</feature>
<dbReference type="CDD" id="cd16866">
    <property type="entry name" value="ARID_ARID2"/>
    <property type="match status" value="1"/>
</dbReference>
<feature type="region of interest" description="Disordered" evidence="5">
    <location>
        <begin position="616"/>
        <end position="676"/>
    </location>
</feature>
<evidence type="ECO:0000256" key="2">
    <source>
        <dbReference type="ARBA" id="ARBA00023015"/>
    </source>
</evidence>
<feature type="region of interest" description="Disordered" evidence="5">
    <location>
        <begin position="950"/>
        <end position="990"/>
    </location>
</feature>
<evidence type="ECO:0000259" key="7">
    <source>
        <dbReference type="PROSITE" id="PS51526"/>
    </source>
</evidence>
<keyword evidence="3" id="KW-0804">Transcription</keyword>
<feature type="compositionally biased region" description="Low complexity" evidence="5">
    <location>
        <begin position="1220"/>
        <end position="1231"/>
    </location>
</feature>
<dbReference type="Gene3D" id="1.10.150.60">
    <property type="entry name" value="ARID DNA-binding domain"/>
    <property type="match status" value="1"/>
</dbReference>
<feature type="compositionally biased region" description="Pro residues" evidence="5">
    <location>
        <begin position="509"/>
        <end position="523"/>
    </location>
</feature>
<dbReference type="InterPro" id="IPR001606">
    <property type="entry name" value="ARID_dom"/>
</dbReference>
<feature type="compositionally biased region" description="Low complexity" evidence="5">
    <location>
        <begin position="498"/>
        <end position="508"/>
    </location>
</feature>
<dbReference type="GO" id="GO:0003677">
    <property type="term" value="F:DNA binding"/>
    <property type="evidence" value="ECO:0007669"/>
    <property type="project" value="InterPro"/>
</dbReference>
<evidence type="ECO:0000256" key="3">
    <source>
        <dbReference type="ARBA" id="ARBA00023163"/>
    </source>
</evidence>
<evidence type="ECO:0000256" key="4">
    <source>
        <dbReference type="ARBA" id="ARBA00023242"/>
    </source>
</evidence>
<dbReference type="Pfam" id="PF02257">
    <property type="entry name" value="RFX_DNA_binding"/>
    <property type="match status" value="1"/>
</dbReference>
<dbReference type="SMART" id="SM00501">
    <property type="entry name" value="BRIGHT"/>
    <property type="match status" value="1"/>
</dbReference>
<dbReference type="PROSITE" id="PS51011">
    <property type="entry name" value="ARID"/>
    <property type="match status" value="1"/>
</dbReference>
<dbReference type="SMART" id="SM01014">
    <property type="entry name" value="ARID"/>
    <property type="match status" value="1"/>
</dbReference>
<sequence length="1888" mass="204992">MFQPSHFQKMAQHLGIDSLSYEKEYNGFMTKLKNFHESKGTPFRRLPWLGGQYLDLYLLYRKVTSAGGWVKVTEEKRWRDIAEVFNLPPTCTNAAFALRQHYSRYLESFERINFFGEDAEDVLAAGRPHTPVGGGTFTQHVPSVATTDYISVISTSKDPKRNFDKLVLSLQCGMPNEVDFAINICMLLSNVSNSVFNLSKAPAVVDTLLAHVGVFSEDSHGLGELYEQWYAKQDMERDFTRFWKEGLTVKGVEDILCSDSDDKTTDQGSLFHPSRKKIGAKDVECQRISQVGMIFYNFSFDSANADVLASHPLCLKFLVLCICSNHGFLQRMAWETLSNLAEKMLMDPIESTSTQMFFQMLHCFLDHKDRYHVINAMDVLGKLCTLERNDEVIETGLEPEAYQSLIKVLIISDVQLVLSSLESLYNLSGVGQVTSDHIAEVNHSIDILVCLVTLDAESFGPEALSEVQILEKRIPTALPATPKPQPATTPVAPPQPREPVQQQQAPSSSPSPGPVTSPSPTPAPIKTTGTEIDPETFTFNWLQGTYEHSPGNSVSRIDIYADYLSSCSRLARVGILNATAFNRIIKLAFPDGQLRRVQSGVNVQYVLAGLKRRANPLPVKSRTDSPAPQHVASPHLATQQQGQRIPPGQQVINRTPTPPVQSQISPGWNPPKQQNVTVAQQTLPSSMPRQYEQRSTPQVSVSNQPQMLGMAQLPRRPSTSSPGAIQATVDQGVRQFTTPALQQQNLQTVANQRHMIGGQTQRSLGPTDKAQTLERVAAMRRASVEGTSALQAQNPQALQHHSQGKNMQRMPISSQSPGPSRGDQQQMVHSMPPTVQASPGQKGPSGAYPAQSIPADVPRSPVPPQIPLLRSPLPSTRSTQPLTSQPTQTPLSVGFIQRPVTAAEPSSYRPTAAYRQQAPAFPQQQSVRPAPPAYSGRPLYHGSYPPLAPKPAPGVNVQLSQESQLRKKVSSSTAVGGSHPGTPQVVRPPFLREEVTTRQMFAPHENAPNTPPSPVLSPSSRSGQPFRGSQPDLSGGHGGRNVRPGLIKNSRQPFSGIRQEGVVLIAQEERAADVVSSGLLEGAAEQKIVVIENKNRTDIIPNNSLSSAHANTAHEHSKLSSGNASVNTRDEICRSNIDEHFDQSLERMPLNQGEKNSLQSIPKSTLYPSSNGSLKRDLNIHATYGSRTSASNEENLNGQRDNASDEFGQVKRPRLDSRMSSLENELENSSSIPSRTGSPTPLVNGDIKADPRNKLIDKLLDKDLHLPLNGVCGIDSSDIDLLASDGERLSSSKASSPDLFGSETNSDFGKYLEESDTDTGLFSDVLQGDLRIDPMENGTEGTHQTASKMPNFPVGTCNEGAVVSSDKGIPAGVTQQQGKIPIPPTVRPDPVPGQYNAAVNRTSLTGNSPWNSTNNVNLESKTGLSLSSASVNVQKVTFPHQNNQPSSQQMVVTHDSSFIQPFTTPKNILPRPQGPDIVNSKAPVSQGLGIQQPLMASSFHGGQQIAADQTALPHGNVAPSRGMPPGWAPSGVQHQQLPVAPHAARRVQPAAAIGFQVASPVGAPLVPQGATVPPGSLSLGLSPGWQPQLQQQQKSVTVHPDVTTQGVATPGAAIHEATSTSQSRPPTSPMQFQHPAMPPAVKNVVQNPVGSLLVTPTAPQVFAPTPPAHVSQAEFSAPQMVSFKPFRCRWTTCYSSFDTSKELFAHVVSEHVPRDSLVMSCMWEGCPSVRRSRSSLLFHLQQKHSEASPAPNSLPPQPAQHQSPPVQPPPQPQRNPQPNPQPPPPSTPSTSFVPAYHFLARMLQSLQGEEESPLTKSVRLTAALVLRNVAQYSALARSLLRRHESRLSLIAMSNSEAANAIAACLSELSPHRRGSSEDSGVFFWAPSR</sequence>
<feature type="region of interest" description="Disordered" evidence="5">
    <location>
        <begin position="1739"/>
        <end position="1791"/>
    </location>
</feature>
<keyword evidence="4" id="KW-0539">Nucleus</keyword>
<feature type="compositionally biased region" description="Polar residues" evidence="5">
    <location>
        <begin position="1153"/>
        <end position="1173"/>
    </location>
</feature>
<dbReference type="InterPro" id="IPR016024">
    <property type="entry name" value="ARM-type_fold"/>
</dbReference>
<keyword evidence="2" id="KW-0805">Transcription regulation</keyword>
<feature type="domain" description="RFX-type winged-helix" evidence="7">
    <location>
        <begin position="538"/>
        <end position="614"/>
    </location>
</feature>
<dbReference type="PANTHER" id="PTHR22970:SF14">
    <property type="entry name" value="AT-RICH INTERACTIVE DOMAIN-CONTAINING PROTEIN 2"/>
    <property type="match status" value="1"/>
</dbReference>
<keyword evidence="9" id="KW-1185">Reference proteome</keyword>
<dbReference type="InterPro" id="IPR052406">
    <property type="entry name" value="Chromatin_Remodeling_Comp"/>
</dbReference>
<dbReference type="PROSITE" id="PS51526">
    <property type="entry name" value="RFX_DBD"/>
    <property type="match status" value="1"/>
</dbReference>
<dbReference type="GO" id="GO:0006355">
    <property type="term" value="P:regulation of DNA-templated transcription"/>
    <property type="evidence" value="ECO:0007669"/>
    <property type="project" value="InterPro"/>
</dbReference>
<dbReference type="EMBL" id="CALNXJ010000009">
    <property type="protein sequence ID" value="CAH3104852.1"/>
    <property type="molecule type" value="Genomic_DNA"/>
</dbReference>
<feature type="region of interest" description="Disordered" evidence="5">
    <location>
        <begin position="787"/>
        <end position="890"/>
    </location>
</feature>
<feature type="compositionally biased region" description="Polar residues" evidence="5">
    <location>
        <begin position="1232"/>
        <end position="1241"/>
    </location>
</feature>
<name>A0AAU9WCH4_9CNID</name>
<dbReference type="InterPro" id="IPR036431">
    <property type="entry name" value="ARID_dom_sf"/>
</dbReference>
<feature type="region of interest" description="Disordered" evidence="5">
    <location>
        <begin position="477"/>
        <end position="530"/>
    </location>
</feature>
<dbReference type="Proteomes" id="UP001159428">
    <property type="component" value="Unassembled WGS sequence"/>
</dbReference>
<feature type="domain" description="ARID" evidence="6">
    <location>
        <begin position="22"/>
        <end position="114"/>
    </location>
</feature>
<evidence type="ECO:0000256" key="5">
    <source>
        <dbReference type="SAM" id="MobiDB-lite"/>
    </source>
</evidence>
<dbReference type="Pfam" id="PF01388">
    <property type="entry name" value="ARID"/>
    <property type="match status" value="1"/>
</dbReference>
<feature type="compositionally biased region" description="Pro residues" evidence="5">
    <location>
        <begin position="481"/>
        <end position="497"/>
    </location>
</feature>
<organism evidence="8 9">
    <name type="scientific">Pocillopora meandrina</name>
    <dbReference type="NCBI Taxonomy" id="46732"/>
    <lineage>
        <taxon>Eukaryota</taxon>
        <taxon>Metazoa</taxon>
        <taxon>Cnidaria</taxon>
        <taxon>Anthozoa</taxon>
        <taxon>Hexacorallia</taxon>
        <taxon>Scleractinia</taxon>
        <taxon>Astrocoeniina</taxon>
        <taxon>Pocilloporidae</taxon>
        <taxon>Pocillopora</taxon>
    </lineage>
</organism>